<feature type="region of interest" description="Disordered" evidence="1">
    <location>
        <begin position="89"/>
        <end position="126"/>
    </location>
</feature>
<organism evidence="2 3">
    <name type="scientific">Atribacter laminatus</name>
    <dbReference type="NCBI Taxonomy" id="2847778"/>
    <lineage>
        <taxon>Bacteria</taxon>
        <taxon>Pseudomonadati</taxon>
        <taxon>Atribacterota</taxon>
        <taxon>Atribacteria</taxon>
        <taxon>Atribacterales</taxon>
        <taxon>Atribacteraceae</taxon>
        <taxon>Atribacter</taxon>
    </lineage>
</organism>
<protein>
    <submittedName>
        <fullName evidence="2">Uncharacterized protein</fullName>
    </submittedName>
</protein>
<sequence length="126" mass="14650">MRSSRLQNTKPQDDAFFIRSYIFRTNHHATFLPTNENENPRFDMPWHVAILDEDRTQYIVSLHFLILLKGLDLSYPQVFRIEPHAAFAAPDDNENKLPPHPGPLPPRGEGKKNKRIQSSFSLDGRR</sequence>
<feature type="compositionally biased region" description="Polar residues" evidence="1">
    <location>
        <begin position="116"/>
        <end position="126"/>
    </location>
</feature>
<dbReference type="EMBL" id="CP065383">
    <property type="protein sequence ID" value="QPM69427.1"/>
    <property type="molecule type" value="Genomic_DNA"/>
</dbReference>
<accession>A0A7T1AP06</accession>
<proteinExistence type="predicted"/>
<evidence type="ECO:0000313" key="2">
    <source>
        <dbReference type="EMBL" id="QPM69427.1"/>
    </source>
</evidence>
<keyword evidence="3" id="KW-1185">Reference proteome</keyword>
<dbReference type="AlphaFoldDB" id="A0A7T1AP06"/>
<name>A0A7T1AP06_ATRLM</name>
<reference evidence="2 3" key="1">
    <citation type="journal article" date="2021" name="Nat. Commun.">
        <title>Isolation of a member of the candidate phylum Atribacteria reveals a unique cell membrane structure.</title>
        <authorList>
            <person name="Taiki K."/>
            <person name="Nobu M.K."/>
            <person name="Kusada H."/>
            <person name="Meng X.-Y."/>
            <person name="Hosoki N."/>
            <person name="Uematsu K."/>
            <person name="Yoshioka H."/>
            <person name="Kamagata Y."/>
            <person name="Tamaki H."/>
        </authorList>
    </citation>
    <scope>NUCLEOTIDE SEQUENCE [LARGE SCALE GENOMIC DNA]</scope>
    <source>
        <strain evidence="2 3">RT761</strain>
    </source>
</reference>
<dbReference type="KEGG" id="alam:RT761_02660"/>
<evidence type="ECO:0000313" key="3">
    <source>
        <dbReference type="Proteomes" id="UP000594463"/>
    </source>
</evidence>
<evidence type="ECO:0000256" key="1">
    <source>
        <dbReference type="SAM" id="MobiDB-lite"/>
    </source>
</evidence>
<gene>
    <name evidence="2" type="ORF">RT761_02660</name>
</gene>
<dbReference type="Proteomes" id="UP000594463">
    <property type="component" value="Chromosome"/>
</dbReference>